<sequence>MVKISVFGRGNMGKAVGSVFDYEGNQVEYFGHDSQIPDELGEVVILGTQYKDMAGIIEANKDKLKGKIVVDISNPVNFQTMDDFYVPMDSSAAQLFQDMLPESTVIKAFNTNFFDNLLKKTVAGQVKTTVQMAGDDEAAKARLRQLIEAGGINVVDAGPLRRSRELEAMGYLQIVLAVREQVSFEGGYAILK</sequence>
<dbReference type="Gene3D" id="3.40.50.720">
    <property type="entry name" value="NAD(P)-binding Rossmann-like Domain"/>
    <property type="match status" value="1"/>
</dbReference>
<dbReference type="RefSeq" id="WP_128833404.1">
    <property type="nucleotide sequence ID" value="NZ_AP014612.1"/>
</dbReference>
<dbReference type="InterPro" id="IPR036291">
    <property type="entry name" value="NAD(P)-bd_dom_sf"/>
</dbReference>
<proteinExistence type="predicted"/>
<dbReference type="PANTHER" id="PTHR14239:SF10">
    <property type="entry name" value="REDUCTASE"/>
    <property type="match status" value="1"/>
</dbReference>
<dbReference type="InterPro" id="IPR051267">
    <property type="entry name" value="STEAP_metalloreductase"/>
</dbReference>
<accession>A0A1L7LK02</accession>
<evidence type="ECO:0000313" key="2">
    <source>
        <dbReference type="Proteomes" id="UP000217758"/>
    </source>
</evidence>
<dbReference type="SUPFAM" id="SSF51735">
    <property type="entry name" value="NAD(P)-binding Rossmann-fold domains"/>
    <property type="match status" value="1"/>
</dbReference>
<protein>
    <recommendedName>
        <fullName evidence="3">Oxidoreductase</fullName>
    </recommendedName>
</protein>
<keyword evidence="2" id="KW-1185">Reference proteome</keyword>
<evidence type="ECO:0008006" key="3">
    <source>
        <dbReference type="Google" id="ProtNLM"/>
    </source>
</evidence>
<dbReference type="EMBL" id="AP014612">
    <property type="protein sequence ID" value="BAQ24489.1"/>
    <property type="molecule type" value="Genomic_DNA"/>
</dbReference>
<evidence type="ECO:0000313" key="1">
    <source>
        <dbReference type="EMBL" id="BAQ24489.1"/>
    </source>
</evidence>
<reference evidence="1 2" key="1">
    <citation type="journal article" date="2016" name="Microbiol. Immunol.">
        <title>Complete genome sequence of Streptococcus troglodytae TKU31 isolated from the oral cavity of a chimpanzee (Pan troglodytes).</title>
        <authorList>
            <person name="Okamoto M."/>
            <person name="Naito M."/>
            <person name="Miyanohara M."/>
            <person name="Imai S."/>
            <person name="Nomura Y."/>
            <person name="Saito W."/>
            <person name="Momoi Y."/>
            <person name="Takada K."/>
            <person name="Miyabe-Nishiwaki T."/>
            <person name="Tomonaga M."/>
            <person name="Hanada N."/>
        </authorList>
    </citation>
    <scope>NUCLEOTIDE SEQUENCE [LARGE SCALE GENOMIC DNA]</scope>
    <source>
        <strain evidence="2">TKU 31</strain>
    </source>
</reference>
<organism evidence="1 2">
    <name type="scientific">Streptococcus troglodytae</name>
    <dbReference type="NCBI Taxonomy" id="1111760"/>
    <lineage>
        <taxon>Bacteria</taxon>
        <taxon>Bacillati</taxon>
        <taxon>Bacillota</taxon>
        <taxon>Bacilli</taxon>
        <taxon>Lactobacillales</taxon>
        <taxon>Streptococcaceae</taxon>
        <taxon>Streptococcus</taxon>
    </lineage>
</organism>
<dbReference type="AlphaFoldDB" id="A0A1L7LK02"/>
<name>A0A1L7LK02_9STRE</name>
<dbReference type="Proteomes" id="UP000217758">
    <property type="component" value="Chromosome"/>
</dbReference>
<dbReference type="PANTHER" id="PTHR14239">
    <property type="entry name" value="DUDULIN-RELATED"/>
    <property type="match status" value="1"/>
</dbReference>
<dbReference type="KEGG" id="strg:SRT_12280"/>
<gene>
    <name evidence="1" type="ORF">SRT_12280</name>
</gene>